<dbReference type="AlphaFoldDB" id="A0A8T0JBG4"/>
<dbReference type="EMBL" id="CM026421">
    <property type="protein sequence ID" value="KAG0592815.1"/>
    <property type="molecule type" value="Genomic_DNA"/>
</dbReference>
<keyword evidence="2" id="KW-1185">Reference proteome</keyword>
<comment type="caution">
    <text evidence="1">The sequence shown here is derived from an EMBL/GenBank/DDBJ whole genome shotgun (WGS) entry which is preliminary data.</text>
</comment>
<name>A0A8T0JBG4_CERPU</name>
<protein>
    <submittedName>
        <fullName evidence="1">Uncharacterized protein</fullName>
    </submittedName>
</protein>
<sequence>MVLVFAVWACPERSARSRRGLGAIISRNAIAPGSIVFSGAGVRIAGAVVSWIRFTSTFLCKQSADQPIDRSALREPWQRNWTRSALSRQTMHHDLNITSVPLNLQSTDYLWPGFDHMVSIPSLAY</sequence>
<reference evidence="1" key="1">
    <citation type="submission" date="2020-06" db="EMBL/GenBank/DDBJ databases">
        <title>WGS assembly of Ceratodon purpureus strain R40.</title>
        <authorList>
            <person name="Carey S.B."/>
            <person name="Jenkins J."/>
            <person name="Shu S."/>
            <person name="Lovell J.T."/>
            <person name="Sreedasyam A."/>
            <person name="Maumus F."/>
            <person name="Tiley G.P."/>
            <person name="Fernandez-Pozo N."/>
            <person name="Barry K."/>
            <person name="Chen C."/>
            <person name="Wang M."/>
            <person name="Lipzen A."/>
            <person name="Daum C."/>
            <person name="Saski C.A."/>
            <person name="Payton A.C."/>
            <person name="Mcbreen J.C."/>
            <person name="Conrad R.E."/>
            <person name="Kollar L.M."/>
            <person name="Olsson S."/>
            <person name="Huttunen S."/>
            <person name="Landis J.B."/>
            <person name="Wickett N.J."/>
            <person name="Johnson M.G."/>
            <person name="Rensing S.A."/>
            <person name="Grimwood J."/>
            <person name="Schmutz J."/>
            <person name="Mcdaniel S.F."/>
        </authorList>
    </citation>
    <scope>NUCLEOTIDE SEQUENCE</scope>
    <source>
        <strain evidence="1">R40</strain>
    </source>
</reference>
<gene>
    <name evidence="1" type="ORF">KC19_1G283200</name>
</gene>
<proteinExistence type="predicted"/>
<accession>A0A8T0JBG4</accession>
<evidence type="ECO:0000313" key="1">
    <source>
        <dbReference type="EMBL" id="KAG0592815.1"/>
    </source>
</evidence>
<evidence type="ECO:0000313" key="2">
    <source>
        <dbReference type="Proteomes" id="UP000822688"/>
    </source>
</evidence>
<dbReference type="Proteomes" id="UP000822688">
    <property type="component" value="Chromosome 1"/>
</dbReference>
<organism evidence="1 2">
    <name type="scientific">Ceratodon purpureus</name>
    <name type="common">Fire moss</name>
    <name type="synonym">Dicranum purpureum</name>
    <dbReference type="NCBI Taxonomy" id="3225"/>
    <lineage>
        <taxon>Eukaryota</taxon>
        <taxon>Viridiplantae</taxon>
        <taxon>Streptophyta</taxon>
        <taxon>Embryophyta</taxon>
        <taxon>Bryophyta</taxon>
        <taxon>Bryophytina</taxon>
        <taxon>Bryopsida</taxon>
        <taxon>Dicranidae</taxon>
        <taxon>Pseudoditrichales</taxon>
        <taxon>Ditrichaceae</taxon>
        <taxon>Ceratodon</taxon>
    </lineage>
</organism>